<accession>A0A2W7NK71</accession>
<feature type="transmembrane region" description="Helical" evidence="1">
    <location>
        <begin position="20"/>
        <end position="37"/>
    </location>
</feature>
<proteinExistence type="predicted"/>
<dbReference type="OrthoDB" id="9772725at2"/>
<dbReference type="InterPro" id="IPR036259">
    <property type="entry name" value="MFS_trans_sf"/>
</dbReference>
<dbReference type="Gene3D" id="1.20.1250.20">
    <property type="entry name" value="MFS general substrate transporter like domains"/>
    <property type="match status" value="1"/>
</dbReference>
<sequence>MEPVRKHPQELWVLFFTEMWERFGYYLMLGIFSLYMLDALHKGGWALLPIKSQIFMVPIWGWFI</sequence>
<keyword evidence="1" id="KW-0472">Membrane</keyword>
<dbReference type="RefSeq" id="WP_111446458.1">
    <property type="nucleotide sequence ID" value="NZ_QKZK01000024.1"/>
</dbReference>
<dbReference type="EMBL" id="QKZK01000024">
    <property type="protein sequence ID" value="PZX13586.1"/>
    <property type="molecule type" value="Genomic_DNA"/>
</dbReference>
<evidence type="ECO:0000256" key="1">
    <source>
        <dbReference type="SAM" id="Phobius"/>
    </source>
</evidence>
<name>A0A2W7NK71_9BACT</name>
<organism evidence="2 3">
    <name type="scientific">Breznakibacter xylanolyticus</name>
    <dbReference type="NCBI Taxonomy" id="990"/>
    <lineage>
        <taxon>Bacteria</taxon>
        <taxon>Pseudomonadati</taxon>
        <taxon>Bacteroidota</taxon>
        <taxon>Bacteroidia</taxon>
        <taxon>Marinilabiliales</taxon>
        <taxon>Marinilabiliaceae</taxon>
        <taxon>Breznakibacter</taxon>
    </lineage>
</organism>
<keyword evidence="3" id="KW-1185">Reference proteome</keyword>
<protein>
    <submittedName>
        <fullName evidence="2">POT family proton-dependent oligopeptide transporter</fullName>
    </submittedName>
</protein>
<feature type="transmembrane region" description="Helical" evidence="1">
    <location>
        <begin position="44"/>
        <end position="63"/>
    </location>
</feature>
<comment type="caution">
    <text evidence="2">The sequence shown here is derived from an EMBL/GenBank/DDBJ whole genome shotgun (WGS) entry which is preliminary data.</text>
</comment>
<evidence type="ECO:0000313" key="3">
    <source>
        <dbReference type="Proteomes" id="UP000249239"/>
    </source>
</evidence>
<gene>
    <name evidence="2" type="ORF">LX69_02619</name>
</gene>
<reference evidence="2 3" key="1">
    <citation type="submission" date="2018-06" db="EMBL/GenBank/DDBJ databases">
        <title>Genomic Encyclopedia of Archaeal and Bacterial Type Strains, Phase II (KMG-II): from individual species to whole genera.</title>
        <authorList>
            <person name="Goeker M."/>
        </authorList>
    </citation>
    <scope>NUCLEOTIDE SEQUENCE [LARGE SCALE GENOMIC DNA]</scope>
    <source>
        <strain evidence="2 3">DSM 6779</strain>
    </source>
</reference>
<dbReference type="AlphaFoldDB" id="A0A2W7NK71"/>
<keyword evidence="1" id="KW-1133">Transmembrane helix</keyword>
<evidence type="ECO:0000313" key="2">
    <source>
        <dbReference type="EMBL" id="PZX13586.1"/>
    </source>
</evidence>
<dbReference type="Proteomes" id="UP000249239">
    <property type="component" value="Unassembled WGS sequence"/>
</dbReference>
<keyword evidence="1" id="KW-0812">Transmembrane</keyword>